<dbReference type="STRING" id="1341154.FCR2A7T_20760"/>
<proteinExistence type="inferred from homology"/>
<dbReference type="Pfam" id="PF17900">
    <property type="entry name" value="Peptidase_M1_N"/>
    <property type="match status" value="1"/>
</dbReference>
<keyword evidence="11" id="KW-0482">Metalloprotease</keyword>
<keyword evidence="9" id="KW-0378">Hydrolase</keyword>
<dbReference type="Pfam" id="PF01433">
    <property type="entry name" value="Peptidase_M1"/>
    <property type="match status" value="1"/>
</dbReference>
<evidence type="ECO:0000256" key="4">
    <source>
        <dbReference type="ARBA" id="ARBA00012564"/>
    </source>
</evidence>
<comment type="catalytic activity">
    <reaction evidence="1">
        <text>Release of an N-terminal amino acid, Xaa-|-Yaa- from a peptide, amide or arylamide. Xaa is preferably Ala, but may be most amino acids including Pro (slow action). When a terminal hydrophobic residue is followed by a prolyl residue, the two may be released as an intact Xaa-Pro dipeptide.</text>
        <dbReference type="EC" id="3.4.11.2"/>
    </reaction>
</comment>
<evidence type="ECO:0000256" key="3">
    <source>
        <dbReference type="ARBA" id="ARBA00010136"/>
    </source>
</evidence>
<sequence length="715" mass="83214">MGFHKVEFDCKLTKKSEIPLYFWNSDSIKMKYLFLFITPFVFAQQTKKVDFISINAHLQPNAIEKSISGKVIYDFVVKSKIDTIKIDAIKMEFSEMKINGKSVPFKNSGKSLNLYQGFKKGKNKVEFSYSAKPKQTMYFVGDAATGQIWTQGQGKYTSHWLPSFDDVNEKVVFNVSVDFRNDFEVLSNGVLKNVSHNSKGNIKTWSYQMQKPMSSYLVMLAIGKFIKQTETSKSGTDLEFYVKKEDASKFATTYKHSKEIFDFFEREIGVNYPWEVYRQVPAMDFLYAGMENTSSTIFAQDFVVDEIGYNDRSYVNVNAHELAHQWFGDMITAQSGKHHWLQEGFATYYALLAEKELFGEDHFNFELYQTAEALQRASITDTIPLMNEKASSLSFYQKGAWALHYLRTNIGDDVFRKAVKNYLDNYGFKNVNTDDFLAEVNKVSKFDTNTFKKVWLEQSGFQVQEALAILKQNKFISDYLALSEQFEKPFSEKKQQFETILSSDAFYPLKEEVIYQVQEVPFEEKKELLVKAMQTNNLKVRQAIAVTMKQIPSDFKSEYNTLLNDASYQTREITFKNLMGQFPEERFSLLDKTKDWMGFNDKKLRIAWLTLALATKDYQNVNKVTFYDELLGYSTPKFEANTRQNAIVNLLFLNKADKNVLPNLVNGLTHHKWQFTKFCREKIREMVKQDTFKKYFEELLPTLPEPEKVQLQKLL</sequence>
<dbReference type="GO" id="GO:0005737">
    <property type="term" value="C:cytoplasm"/>
    <property type="evidence" value="ECO:0007669"/>
    <property type="project" value="TreeGrafter"/>
</dbReference>
<keyword evidence="7" id="KW-0645">Protease</keyword>
<dbReference type="GO" id="GO:0043171">
    <property type="term" value="P:peptide catabolic process"/>
    <property type="evidence" value="ECO:0007669"/>
    <property type="project" value="TreeGrafter"/>
</dbReference>
<feature type="domain" description="Aminopeptidase N-like N-terminal" evidence="13">
    <location>
        <begin position="56"/>
        <end position="217"/>
    </location>
</feature>
<evidence type="ECO:0000259" key="12">
    <source>
        <dbReference type="Pfam" id="PF01433"/>
    </source>
</evidence>
<evidence type="ECO:0000256" key="11">
    <source>
        <dbReference type="ARBA" id="ARBA00023049"/>
    </source>
</evidence>
<name>V6RX10_9FLAO</name>
<dbReference type="GO" id="GO:0016285">
    <property type="term" value="F:alanyl aminopeptidase activity"/>
    <property type="evidence" value="ECO:0007669"/>
    <property type="project" value="UniProtKB-EC"/>
</dbReference>
<evidence type="ECO:0000313" key="14">
    <source>
        <dbReference type="EMBL" id="TWI13882.1"/>
    </source>
</evidence>
<dbReference type="GO" id="GO:0005615">
    <property type="term" value="C:extracellular space"/>
    <property type="evidence" value="ECO:0007669"/>
    <property type="project" value="TreeGrafter"/>
</dbReference>
<dbReference type="PANTHER" id="PTHR11533:SF174">
    <property type="entry name" value="PUROMYCIN-SENSITIVE AMINOPEPTIDASE-RELATED"/>
    <property type="match status" value="1"/>
</dbReference>
<dbReference type="CDD" id="cd09603">
    <property type="entry name" value="M1_APN_like"/>
    <property type="match status" value="1"/>
</dbReference>
<dbReference type="SUPFAM" id="SSF55486">
    <property type="entry name" value="Metalloproteases ('zincins'), catalytic domain"/>
    <property type="match status" value="1"/>
</dbReference>
<evidence type="ECO:0000256" key="1">
    <source>
        <dbReference type="ARBA" id="ARBA00000098"/>
    </source>
</evidence>
<reference evidence="14 15" key="1">
    <citation type="journal article" date="2015" name="Stand. Genomic Sci.">
        <title>Genomic Encyclopedia of Bacterial and Archaeal Type Strains, Phase III: the genomes of soil and plant-associated and newly described type strains.</title>
        <authorList>
            <person name="Whitman W.B."/>
            <person name="Woyke T."/>
            <person name="Klenk H.P."/>
            <person name="Zhou Y."/>
            <person name="Lilburn T.G."/>
            <person name="Beck B.J."/>
            <person name="De Vos P."/>
            <person name="Vandamme P."/>
            <person name="Eisen J.A."/>
            <person name="Garrity G."/>
            <person name="Hugenholtz P."/>
            <person name="Kyrpides N.C."/>
        </authorList>
    </citation>
    <scope>NUCLEOTIDE SEQUENCE [LARGE SCALE GENOMIC DNA]</scope>
    <source>
        <strain evidence="14 15">CGMCC 1.7270</strain>
    </source>
</reference>
<protein>
    <recommendedName>
        <fullName evidence="5">Aminopeptidase N</fullName>
        <ecNumber evidence="4">3.4.11.2</ecNumber>
    </recommendedName>
</protein>
<dbReference type="Proteomes" id="UP000319848">
    <property type="component" value="Unassembled WGS sequence"/>
</dbReference>
<comment type="cofactor">
    <cofactor evidence="2">
        <name>Zn(2+)</name>
        <dbReference type="ChEBI" id="CHEBI:29105"/>
    </cofactor>
</comment>
<dbReference type="GO" id="GO:0006508">
    <property type="term" value="P:proteolysis"/>
    <property type="evidence" value="ECO:0007669"/>
    <property type="project" value="UniProtKB-KW"/>
</dbReference>
<comment type="caution">
    <text evidence="14">The sequence shown here is derived from an EMBL/GenBank/DDBJ whole genome shotgun (WGS) entry which is preliminary data.</text>
</comment>
<evidence type="ECO:0000256" key="10">
    <source>
        <dbReference type="ARBA" id="ARBA00022833"/>
    </source>
</evidence>
<dbReference type="InterPro" id="IPR027268">
    <property type="entry name" value="Peptidase_M4/M1_CTD_sf"/>
</dbReference>
<dbReference type="GO" id="GO:0008270">
    <property type="term" value="F:zinc ion binding"/>
    <property type="evidence" value="ECO:0007669"/>
    <property type="project" value="InterPro"/>
</dbReference>
<dbReference type="Gene3D" id="2.60.40.1730">
    <property type="entry name" value="tricorn interacting facor f3 domain"/>
    <property type="match status" value="1"/>
</dbReference>
<evidence type="ECO:0000256" key="8">
    <source>
        <dbReference type="ARBA" id="ARBA00022723"/>
    </source>
</evidence>
<dbReference type="GO" id="GO:0016020">
    <property type="term" value="C:membrane"/>
    <property type="evidence" value="ECO:0007669"/>
    <property type="project" value="TreeGrafter"/>
</dbReference>
<dbReference type="InterPro" id="IPR042097">
    <property type="entry name" value="Aminopeptidase_N-like_N_sf"/>
</dbReference>
<evidence type="ECO:0000259" key="13">
    <source>
        <dbReference type="Pfam" id="PF17900"/>
    </source>
</evidence>
<evidence type="ECO:0000256" key="2">
    <source>
        <dbReference type="ARBA" id="ARBA00001947"/>
    </source>
</evidence>
<dbReference type="AlphaFoldDB" id="V6RX10"/>
<accession>V6RX10</accession>
<evidence type="ECO:0000256" key="7">
    <source>
        <dbReference type="ARBA" id="ARBA00022670"/>
    </source>
</evidence>
<evidence type="ECO:0000256" key="5">
    <source>
        <dbReference type="ARBA" id="ARBA00015611"/>
    </source>
</evidence>
<organism evidence="14 15">
    <name type="scientific">Flavobacterium cauense R2A-7</name>
    <dbReference type="NCBI Taxonomy" id="1341154"/>
    <lineage>
        <taxon>Bacteria</taxon>
        <taxon>Pseudomonadati</taxon>
        <taxon>Bacteroidota</taxon>
        <taxon>Flavobacteriia</taxon>
        <taxon>Flavobacteriales</taxon>
        <taxon>Flavobacteriaceae</taxon>
        <taxon>Flavobacterium</taxon>
    </lineage>
</organism>
<keyword evidence="15" id="KW-1185">Reference proteome</keyword>
<dbReference type="EC" id="3.4.11.2" evidence="4"/>
<dbReference type="PRINTS" id="PR00756">
    <property type="entry name" value="ALADIPTASE"/>
</dbReference>
<evidence type="ECO:0000256" key="6">
    <source>
        <dbReference type="ARBA" id="ARBA00022438"/>
    </source>
</evidence>
<dbReference type="InterPro" id="IPR045357">
    <property type="entry name" value="Aminopeptidase_N-like_N"/>
</dbReference>
<keyword evidence="8" id="KW-0479">Metal-binding</keyword>
<comment type="similarity">
    <text evidence="3">Belongs to the peptidase M1 family.</text>
</comment>
<keyword evidence="10" id="KW-0862">Zinc</keyword>
<dbReference type="GO" id="GO:0070006">
    <property type="term" value="F:metalloaminopeptidase activity"/>
    <property type="evidence" value="ECO:0007669"/>
    <property type="project" value="TreeGrafter"/>
</dbReference>
<dbReference type="Gene3D" id="1.10.390.10">
    <property type="entry name" value="Neutral Protease Domain 2"/>
    <property type="match status" value="1"/>
</dbReference>
<dbReference type="PANTHER" id="PTHR11533">
    <property type="entry name" value="PROTEASE M1 ZINC METALLOPROTEASE"/>
    <property type="match status" value="1"/>
</dbReference>
<gene>
    <name evidence="14" type="ORF">IP98_01035</name>
</gene>
<dbReference type="EMBL" id="VLKQ01000003">
    <property type="protein sequence ID" value="TWI13882.1"/>
    <property type="molecule type" value="Genomic_DNA"/>
</dbReference>
<feature type="domain" description="Peptidase M1 membrane alanine aminopeptidase" evidence="12">
    <location>
        <begin position="254"/>
        <end position="455"/>
    </location>
</feature>
<dbReference type="InterPro" id="IPR050344">
    <property type="entry name" value="Peptidase_M1_aminopeptidases"/>
</dbReference>
<evidence type="ECO:0000313" key="15">
    <source>
        <dbReference type="Proteomes" id="UP000319848"/>
    </source>
</evidence>
<evidence type="ECO:0000256" key="9">
    <source>
        <dbReference type="ARBA" id="ARBA00022801"/>
    </source>
</evidence>
<dbReference type="InterPro" id="IPR001930">
    <property type="entry name" value="Peptidase_M1"/>
</dbReference>
<dbReference type="GO" id="GO:0042277">
    <property type="term" value="F:peptide binding"/>
    <property type="evidence" value="ECO:0007669"/>
    <property type="project" value="TreeGrafter"/>
</dbReference>
<dbReference type="InterPro" id="IPR014782">
    <property type="entry name" value="Peptidase_M1_dom"/>
</dbReference>
<keyword evidence="6 14" id="KW-0031">Aminopeptidase</keyword>
<dbReference type="SUPFAM" id="SSF63737">
    <property type="entry name" value="Leukotriene A4 hydrolase N-terminal domain"/>
    <property type="match status" value="1"/>
</dbReference>